<dbReference type="EMBL" id="SWBP01000002">
    <property type="protein sequence ID" value="TKB99215.1"/>
    <property type="molecule type" value="Genomic_DNA"/>
</dbReference>
<accession>A0A4U1C276</accession>
<dbReference type="AlphaFoldDB" id="A0A4U1C276"/>
<dbReference type="InterPro" id="IPR052350">
    <property type="entry name" value="Metallo-dep_Lactonases"/>
</dbReference>
<dbReference type="OrthoDB" id="5450317at2"/>
<evidence type="ECO:0000313" key="3">
    <source>
        <dbReference type="EMBL" id="TKB99215.1"/>
    </source>
</evidence>
<evidence type="ECO:0000313" key="4">
    <source>
        <dbReference type="Proteomes" id="UP000308181"/>
    </source>
</evidence>
<dbReference type="PANTHER" id="PTHR43569">
    <property type="entry name" value="AMIDOHYDROLASE"/>
    <property type="match status" value="1"/>
</dbReference>
<proteinExistence type="inferred from homology"/>
<keyword evidence="4" id="KW-1185">Reference proteome</keyword>
<dbReference type="InterPro" id="IPR006680">
    <property type="entry name" value="Amidohydro-rel"/>
</dbReference>
<gene>
    <name evidence="3" type="ORF">FA046_08910</name>
</gene>
<dbReference type="GO" id="GO:0016787">
    <property type="term" value="F:hydrolase activity"/>
    <property type="evidence" value="ECO:0007669"/>
    <property type="project" value="UniProtKB-KW"/>
</dbReference>
<dbReference type="RefSeq" id="WP_136826027.1">
    <property type="nucleotide sequence ID" value="NZ_SWBP01000002.1"/>
</dbReference>
<comment type="caution">
    <text evidence="3">The sequence shown here is derived from an EMBL/GenBank/DDBJ whole genome shotgun (WGS) entry which is preliminary data.</text>
</comment>
<organism evidence="3 4">
    <name type="scientific">Pedobacter cryophilus</name>
    <dbReference type="NCBI Taxonomy" id="2571271"/>
    <lineage>
        <taxon>Bacteria</taxon>
        <taxon>Pseudomonadati</taxon>
        <taxon>Bacteroidota</taxon>
        <taxon>Sphingobacteriia</taxon>
        <taxon>Sphingobacteriales</taxon>
        <taxon>Sphingobacteriaceae</taxon>
        <taxon>Pedobacter</taxon>
    </lineage>
</organism>
<name>A0A4U1C276_9SPHI</name>
<keyword evidence="3" id="KW-0378">Hydrolase</keyword>
<reference evidence="3 4" key="1">
    <citation type="submission" date="2019-04" db="EMBL/GenBank/DDBJ databases">
        <title>Pedobacter sp. AR-3-17 sp. nov., isolated from Arctic soil.</title>
        <authorList>
            <person name="Dahal R.H."/>
            <person name="Kim D.-U."/>
        </authorList>
    </citation>
    <scope>NUCLEOTIDE SEQUENCE [LARGE SCALE GENOMIC DNA]</scope>
    <source>
        <strain evidence="3 4">AR-3-17</strain>
    </source>
</reference>
<dbReference type="InterPro" id="IPR032466">
    <property type="entry name" value="Metal_Hydrolase"/>
</dbReference>
<evidence type="ECO:0000259" key="2">
    <source>
        <dbReference type="Pfam" id="PF04909"/>
    </source>
</evidence>
<feature type="domain" description="Amidohydrolase-related" evidence="2">
    <location>
        <begin position="2"/>
        <end position="274"/>
    </location>
</feature>
<sequence>MIDAHQHFWKFNSLKQAWITDEMAALKTDSLPHHLMPLLKEQGIKGCVAVQADESEEENEFLLNLAQENSFIKGVVGWLDFLSEDISDRLDYYSQFKLMKGFRYILQGQQQRDIMLSDAFKNNIQLLSKHQFTYDILIFPDQLKYVTKLVAAFPNQPFILDHIAKPFIKSGEINEWKNDISELVKHENVYCKVSGLITEADWQNWKYEDFLPYLDIVFEVFGANRLLFGSDWPVCNVAGAYQKMISIVQQYTSSLTKAEQAAFWGDNAVKFYHLA</sequence>
<protein>
    <submittedName>
        <fullName evidence="3">Amidohydrolase</fullName>
    </submittedName>
</protein>
<dbReference type="PANTHER" id="PTHR43569:SF2">
    <property type="entry name" value="AMIDOHYDROLASE-RELATED DOMAIN-CONTAINING PROTEIN"/>
    <property type="match status" value="1"/>
</dbReference>
<dbReference type="Gene3D" id="3.20.20.140">
    <property type="entry name" value="Metal-dependent hydrolases"/>
    <property type="match status" value="1"/>
</dbReference>
<dbReference type="Pfam" id="PF04909">
    <property type="entry name" value="Amidohydro_2"/>
    <property type="match status" value="1"/>
</dbReference>
<dbReference type="Proteomes" id="UP000308181">
    <property type="component" value="Unassembled WGS sequence"/>
</dbReference>
<comment type="similarity">
    <text evidence="1">Belongs to the metallo-dependent hydrolases superfamily.</text>
</comment>
<dbReference type="SUPFAM" id="SSF51556">
    <property type="entry name" value="Metallo-dependent hydrolases"/>
    <property type="match status" value="1"/>
</dbReference>
<evidence type="ECO:0000256" key="1">
    <source>
        <dbReference type="ARBA" id="ARBA00038310"/>
    </source>
</evidence>